<dbReference type="Proteomes" id="UP001500359">
    <property type="component" value="Unassembled WGS sequence"/>
</dbReference>
<comment type="caution">
    <text evidence="2">The sequence shown here is derived from an EMBL/GenBank/DDBJ whole genome shotgun (WGS) entry which is preliminary data.</text>
</comment>
<dbReference type="SUPFAM" id="SSF159594">
    <property type="entry name" value="XCC0632-like"/>
    <property type="match status" value="1"/>
</dbReference>
<dbReference type="EMBL" id="BAAAFD010000001">
    <property type="protein sequence ID" value="GAA0853327.1"/>
    <property type="molecule type" value="Genomic_DNA"/>
</dbReference>
<dbReference type="InterPro" id="IPR005586">
    <property type="entry name" value="ABC_trans_aux"/>
</dbReference>
<reference evidence="3" key="1">
    <citation type="journal article" date="2019" name="Int. J. Syst. Evol. Microbiol.">
        <title>The Global Catalogue of Microorganisms (GCM) 10K type strain sequencing project: providing services to taxonomists for standard genome sequencing and annotation.</title>
        <authorList>
            <consortium name="The Broad Institute Genomics Platform"/>
            <consortium name="The Broad Institute Genome Sequencing Center for Infectious Disease"/>
            <person name="Wu L."/>
            <person name="Ma J."/>
        </authorList>
    </citation>
    <scope>NUCLEOTIDE SEQUENCE [LARGE SCALE GENOMIC DNA]</scope>
    <source>
        <strain evidence="3">JCM 15896</strain>
    </source>
</reference>
<name>A0ABP3WPM1_9ALTE</name>
<sequence length="198" mass="22170">MIKTVIIGLLLVLAGCSTKPVAILDYYLLDNAEPKATHSKQNIPRVTITIQDIGLADYLTQANLAIQLASHQLYYSKQHLWAEPLQKGIQKALLKDLNAATSEFAFVNTRSAMAHAPDVTIGIQVDHFVATHESMVVMAGYYWLQPNNDKQMTKQLTRFHFSKPLEQDGFPHSVSQLRVLISELSDEILSRVKALDIE</sequence>
<accession>A0ABP3WPM1</accession>
<dbReference type="PROSITE" id="PS51257">
    <property type="entry name" value="PROKAR_LIPOPROTEIN"/>
    <property type="match status" value="1"/>
</dbReference>
<evidence type="ECO:0000259" key="1">
    <source>
        <dbReference type="Pfam" id="PF03886"/>
    </source>
</evidence>
<feature type="domain" description="ABC-type transport auxiliary lipoprotein component" evidence="1">
    <location>
        <begin position="27"/>
        <end position="188"/>
    </location>
</feature>
<gene>
    <name evidence="2" type="ORF">GCM10009114_05840</name>
</gene>
<evidence type="ECO:0000313" key="3">
    <source>
        <dbReference type="Proteomes" id="UP001500359"/>
    </source>
</evidence>
<keyword evidence="3" id="KW-1185">Reference proteome</keyword>
<protein>
    <recommendedName>
        <fullName evidence="1">ABC-type transport auxiliary lipoprotein component domain-containing protein</fullName>
    </recommendedName>
</protein>
<proteinExistence type="predicted"/>
<dbReference type="RefSeq" id="WP_343856326.1">
    <property type="nucleotide sequence ID" value="NZ_BAAAFD010000001.1"/>
</dbReference>
<evidence type="ECO:0000313" key="2">
    <source>
        <dbReference type="EMBL" id="GAA0853327.1"/>
    </source>
</evidence>
<dbReference type="Pfam" id="PF03886">
    <property type="entry name" value="ABC_trans_aux"/>
    <property type="match status" value="1"/>
</dbReference>
<organism evidence="2 3">
    <name type="scientific">Aliiglaciecola litoralis</name>
    <dbReference type="NCBI Taxonomy" id="582857"/>
    <lineage>
        <taxon>Bacteria</taxon>
        <taxon>Pseudomonadati</taxon>
        <taxon>Pseudomonadota</taxon>
        <taxon>Gammaproteobacteria</taxon>
        <taxon>Alteromonadales</taxon>
        <taxon>Alteromonadaceae</taxon>
        <taxon>Aliiglaciecola</taxon>
    </lineage>
</organism>
<dbReference type="Gene3D" id="3.40.50.10610">
    <property type="entry name" value="ABC-type transport auxiliary lipoprotein component"/>
    <property type="match status" value="1"/>
</dbReference>